<dbReference type="EMBL" id="JALJOT010000014">
    <property type="protein sequence ID" value="KAK9903485.1"/>
    <property type="molecule type" value="Genomic_DNA"/>
</dbReference>
<dbReference type="PANTHER" id="PTHR13234:SF8">
    <property type="entry name" value="GAMMA-INTERFERON-INDUCIBLE LYSOSOMAL THIOL REDUCTASE"/>
    <property type="match status" value="1"/>
</dbReference>
<name>A0ABR2YEE6_9CHLO</name>
<evidence type="ECO:0000256" key="3">
    <source>
        <dbReference type="ARBA" id="ARBA00022525"/>
    </source>
</evidence>
<sequence length="86" mass="8943">MQRTAATRCTGKLGKELERAAAAATPAHQYVPWILVDEVPLGADCGNLATYICTAYTGEKPGACYKTPDFLPCPGAPVGASSLSLD</sequence>
<evidence type="ECO:0000256" key="2">
    <source>
        <dbReference type="ARBA" id="ARBA00005679"/>
    </source>
</evidence>
<evidence type="ECO:0000313" key="7">
    <source>
        <dbReference type="Proteomes" id="UP001491310"/>
    </source>
</evidence>
<keyword evidence="4" id="KW-0732">Signal</keyword>
<evidence type="ECO:0000313" key="6">
    <source>
        <dbReference type="EMBL" id="KAK9903485.1"/>
    </source>
</evidence>
<comment type="caution">
    <text evidence="6">The sequence shown here is derived from an EMBL/GenBank/DDBJ whole genome shotgun (WGS) entry which is preliminary data.</text>
</comment>
<keyword evidence="5" id="KW-0325">Glycoprotein</keyword>
<evidence type="ECO:0000256" key="4">
    <source>
        <dbReference type="ARBA" id="ARBA00022729"/>
    </source>
</evidence>
<reference evidence="6 7" key="1">
    <citation type="journal article" date="2024" name="Nat. Commun.">
        <title>Phylogenomics reveals the evolutionary origins of lichenization in chlorophyte algae.</title>
        <authorList>
            <person name="Puginier C."/>
            <person name="Libourel C."/>
            <person name="Otte J."/>
            <person name="Skaloud P."/>
            <person name="Haon M."/>
            <person name="Grisel S."/>
            <person name="Petersen M."/>
            <person name="Berrin J.G."/>
            <person name="Delaux P.M."/>
            <person name="Dal Grande F."/>
            <person name="Keller J."/>
        </authorList>
    </citation>
    <scope>NUCLEOTIDE SEQUENCE [LARGE SCALE GENOMIC DNA]</scope>
    <source>
        <strain evidence="6 7">SAG 216-7</strain>
    </source>
</reference>
<dbReference type="PANTHER" id="PTHR13234">
    <property type="entry name" value="GAMMA-INTERFERON INDUCIBLE LYSOSOMAL THIOL REDUCTASE GILT"/>
    <property type="match status" value="1"/>
</dbReference>
<evidence type="ECO:0000256" key="1">
    <source>
        <dbReference type="ARBA" id="ARBA00004613"/>
    </source>
</evidence>
<comment type="similarity">
    <text evidence="2">Belongs to the GILT family.</text>
</comment>
<accession>A0ABR2YEE6</accession>
<proteinExistence type="inferred from homology"/>
<gene>
    <name evidence="6" type="ORF">WJX75_006725</name>
</gene>
<dbReference type="Proteomes" id="UP001491310">
    <property type="component" value="Unassembled WGS sequence"/>
</dbReference>
<keyword evidence="7" id="KW-1185">Reference proteome</keyword>
<keyword evidence="3" id="KW-0964">Secreted</keyword>
<comment type="subcellular location">
    <subcellularLocation>
        <location evidence="1">Secreted</location>
    </subcellularLocation>
</comment>
<evidence type="ECO:0000256" key="5">
    <source>
        <dbReference type="ARBA" id="ARBA00023180"/>
    </source>
</evidence>
<dbReference type="InterPro" id="IPR004911">
    <property type="entry name" value="Interferon-induced_GILT"/>
</dbReference>
<organism evidence="6 7">
    <name type="scientific">Coccomyxa subellipsoidea</name>
    <dbReference type="NCBI Taxonomy" id="248742"/>
    <lineage>
        <taxon>Eukaryota</taxon>
        <taxon>Viridiplantae</taxon>
        <taxon>Chlorophyta</taxon>
        <taxon>core chlorophytes</taxon>
        <taxon>Trebouxiophyceae</taxon>
        <taxon>Trebouxiophyceae incertae sedis</taxon>
        <taxon>Coccomyxaceae</taxon>
        <taxon>Coccomyxa</taxon>
    </lineage>
</organism>
<protein>
    <submittedName>
        <fullName evidence="6">Uncharacterized protein</fullName>
    </submittedName>
</protein>